<accession>A0A1D2MBL9</accession>
<dbReference type="GO" id="GO:0003923">
    <property type="term" value="F:GPI-anchor transamidase activity"/>
    <property type="evidence" value="ECO:0007669"/>
    <property type="project" value="InterPro"/>
</dbReference>
<dbReference type="Pfam" id="PF01650">
    <property type="entry name" value="Peptidase_C13"/>
    <property type="match status" value="1"/>
</dbReference>
<gene>
    <name evidence="5" type="ORF">Ocin01_16287</name>
</gene>
<sequence>MNPPQQDYSHSEDIRYLKHLASFSATVCSKSKAGPLHIGDLLRVLKLEEAIPSMSSHVDGGYYSLIREEPALTSVFRQQLGRGYEVTVETFVRLLHRPSCCRTPRSKAASSLMKGDSEEITNVELADAFEQMWQKKKYNEIFFMVDTCQAASMYEKFYSRISCAVASSLVGEIHYRYYLLRPRVPWRLIRPDSGKTMGQFVSQSLSQVGHVFNSGSETRLVFAVTRTMVRITDFFGSVRRFPDYSGSLQYHEFSQ</sequence>
<dbReference type="GO" id="GO:0006506">
    <property type="term" value="P:GPI anchor biosynthetic process"/>
    <property type="evidence" value="ECO:0007669"/>
    <property type="project" value="UniProtKB-UniPathway"/>
</dbReference>
<dbReference type="STRING" id="48709.A0A1D2MBL9"/>
<dbReference type="Gene3D" id="3.40.50.1460">
    <property type="match status" value="1"/>
</dbReference>
<evidence type="ECO:0000256" key="3">
    <source>
        <dbReference type="ARBA" id="ARBA00022502"/>
    </source>
</evidence>
<protein>
    <submittedName>
        <fullName evidence="5">GPI-anchor transamidase</fullName>
    </submittedName>
</protein>
<dbReference type="AlphaFoldDB" id="A0A1D2MBL9"/>
<proteinExistence type="inferred from homology"/>
<keyword evidence="4" id="KW-0732">Signal</keyword>
<evidence type="ECO:0000256" key="1">
    <source>
        <dbReference type="ARBA" id="ARBA00004687"/>
    </source>
</evidence>
<name>A0A1D2MBL9_ORCCI</name>
<evidence type="ECO:0000313" key="6">
    <source>
        <dbReference type="Proteomes" id="UP000094527"/>
    </source>
</evidence>
<dbReference type="Proteomes" id="UP000094527">
    <property type="component" value="Unassembled WGS sequence"/>
</dbReference>
<dbReference type="GO" id="GO:0006508">
    <property type="term" value="P:proteolysis"/>
    <property type="evidence" value="ECO:0007669"/>
    <property type="project" value="InterPro"/>
</dbReference>
<evidence type="ECO:0000256" key="2">
    <source>
        <dbReference type="ARBA" id="ARBA00009941"/>
    </source>
</evidence>
<reference evidence="5 6" key="1">
    <citation type="journal article" date="2016" name="Genome Biol. Evol.">
        <title>Gene Family Evolution Reflects Adaptation to Soil Environmental Stressors in the Genome of the Collembolan Orchesella cincta.</title>
        <authorList>
            <person name="Faddeeva-Vakhrusheva A."/>
            <person name="Derks M.F."/>
            <person name="Anvar S.Y."/>
            <person name="Agamennone V."/>
            <person name="Suring W."/>
            <person name="Smit S."/>
            <person name="van Straalen N.M."/>
            <person name="Roelofs D."/>
        </authorList>
    </citation>
    <scope>NUCLEOTIDE SEQUENCE [LARGE SCALE GENOMIC DNA]</scope>
    <source>
        <tissue evidence="5">Mixed pool</tissue>
    </source>
</reference>
<keyword evidence="3" id="KW-0337">GPI-anchor biosynthesis</keyword>
<dbReference type="PANTHER" id="PTHR48067:SF1">
    <property type="entry name" value="GPI-ANCHOR TRANSAMIDASE"/>
    <property type="match status" value="1"/>
</dbReference>
<evidence type="ECO:0000313" key="5">
    <source>
        <dbReference type="EMBL" id="ODM90396.1"/>
    </source>
</evidence>
<dbReference type="EMBL" id="LJIJ01001991">
    <property type="protein sequence ID" value="ODM90396.1"/>
    <property type="molecule type" value="Genomic_DNA"/>
</dbReference>
<organism evidence="5 6">
    <name type="scientific">Orchesella cincta</name>
    <name type="common">Springtail</name>
    <name type="synonym">Podura cincta</name>
    <dbReference type="NCBI Taxonomy" id="48709"/>
    <lineage>
        <taxon>Eukaryota</taxon>
        <taxon>Metazoa</taxon>
        <taxon>Ecdysozoa</taxon>
        <taxon>Arthropoda</taxon>
        <taxon>Hexapoda</taxon>
        <taxon>Collembola</taxon>
        <taxon>Entomobryomorpha</taxon>
        <taxon>Entomobryoidea</taxon>
        <taxon>Orchesellidae</taxon>
        <taxon>Orchesellinae</taxon>
        <taxon>Orchesella</taxon>
    </lineage>
</organism>
<evidence type="ECO:0000256" key="4">
    <source>
        <dbReference type="ARBA" id="ARBA00022729"/>
    </source>
</evidence>
<comment type="caution">
    <text evidence="5">The sequence shown here is derived from an EMBL/GenBank/DDBJ whole genome shotgun (WGS) entry which is preliminary data.</text>
</comment>
<dbReference type="PANTHER" id="PTHR48067">
    <property type="entry name" value="GPI-ANCHOR TRANSAMIDASE"/>
    <property type="match status" value="1"/>
</dbReference>
<dbReference type="InterPro" id="IPR001096">
    <property type="entry name" value="Peptidase_C13"/>
</dbReference>
<keyword evidence="6" id="KW-1185">Reference proteome</keyword>
<comment type="similarity">
    <text evidence="2">Belongs to the peptidase C13 family.</text>
</comment>
<dbReference type="OrthoDB" id="192611at2759"/>
<dbReference type="UniPathway" id="UPA00196"/>
<dbReference type="InterPro" id="IPR028361">
    <property type="entry name" value="GPI_transamidase"/>
</dbReference>
<dbReference type="GO" id="GO:0016255">
    <property type="term" value="P:attachment of GPI anchor to protein"/>
    <property type="evidence" value="ECO:0007669"/>
    <property type="project" value="InterPro"/>
</dbReference>
<comment type="pathway">
    <text evidence="1">Glycolipid biosynthesis; glycosylphosphatidylinositol-anchor biosynthesis.</text>
</comment>
<dbReference type="GO" id="GO:0042765">
    <property type="term" value="C:GPI-anchor transamidase complex"/>
    <property type="evidence" value="ECO:0007669"/>
    <property type="project" value="InterPro"/>
</dbReference>